<evidence type="ECO:0000313" key="2">
    <source>
        <dbReference type="Proteomes" id="UP000177371"/>
    </source>
</evidence>
<evidence type="ECO:0000313" key="1">
    <source>
        <dbReference type="EMBL" id="OGC48307.1"/>
    </source>
</evidence>
<reference evidence="1 2" key="1">
    <citation type="journal article" date="2016" name="Nat. Commun.">
        <title>Thousands of microbial genomes shed light on interconnected biogeochemical processes in an aquifer system.</title>
        <authorList>
            <person name="Anantharaman K."/>
            <person name="Brown C.T."/>
            <person name="Hug L.A."/>
            <person name="Sharon I."/>
            <person name="Castelle C.J."/>
            <person name="Probst A.J."/>
            <person name="Thomas B.C."/>
            <person name="Singh A."/>
            <person name="Wilkins M.J."/>
            <person name="Karaoz U."/>
            <person name="Brodie E.L."/>
            <person name="Williams K.H."/>
            <person name="Hubbard S.S."/>
            <person name="Banfield J.F."/>
        </authorList>
    </citation>
    <scope>NUCLEOTIDE SEQUENCE [LARGE SCALE GENOMIC DNA]</scope>
</reference>
<evidence type="ECO:0008006" key="3">
    <source>
        <dbReference type="Google" id="ProtNLM"/>
    </source>
</evidence>
<name>A0A1F4UTL6_UNCKA</name>
<comment type="caution">
    <text evidence="1">The sequence shown here is derived from an EMBL/GenBank/DDBJ whole genome shotgun (WGS) entry which is preliminary data.</text>
</comment>
<dbReference type="Gene3D" id="3.30.420.40">
    <property type="match status" value="1"/>
</dbReference>
<dbReference type="Proteomes" id="UP000177371">
    <property type="component" value="Unassembled WGS sequence"/>
</dbReference>
<sequence>MYKIQIDTSDRYKKTVKLLKIEKLDNVTESSITIMDAIEGDVDVVEAIKSILTKNKLKPEDIVEFNSNLGPGQSFTGLKIGATIANIFNWALNRKTVKELDFPDYGSEPNITLRKDL</sequence>
<proteinExistence type="predicted"/>
<dbReference type="STRING" id="1802610.A2W32_03780"/>
<dbReference type="EMBL" id="MEUT01000071">
    <property type="protein sequence ID" value="OGC48307.1"/>
    <property type="molecule type" value="Genomic_DNA"/>
</dbReference>
<protein>
    <recommendedName>
        <fullName evidence="3">Gcp-like domain-containing protein</fullName>
    </recommendedName>
</protein>
<accession>A0A1F4UTL6</accession>
<dbReference type="AlphaFoldDB" id="A0A1F4UTL6"/>
<organism evidence="1 2">
    <name type="scientific">candidate division WWE3 bacterium RBG_16_37_10</name>
    <dbReference type="NCBI Taxonomy" id="1802610"/>
    <lineage>
        <taxon>Bacteria</taxon>
        <taxon>Katanobacteria</taxon>
    </lineage>
</organism>
<gene>
    <name evidence="1" type="ORF">A2W32_03780</name>
</gene>